<dbReference type="PANTHER" id="PTHR31609:SF1">
    <property type="entry name" value="CARBOHYDRATE DEACETYLASE"/>
    <property type="match status" value="1"/>
</dbReference>
<evidence type="ECO:0000256" key="4">
    <source>
        <dbReference type="ARBA" id="ARBA00022842"/>
    </source>
</evidence>
<dbReference type="GO" id="GO:0019213">
    <property type="term" value="F:deacetylase activity"/>
    <property type="evidence" value="ECO:0007669"/>
    <property type="project" value="TreeGrafter"/>
</dbReference>
<evidence type="ECO:0000256" key="1">
    <source>
        <dbReference type="ARBA" id="ARBA00001946"/>
    </source>
</evidence>
<accession>A0A419DDU3</accession>
<keyword evidence="4" id="KW-0460">Magnesium</keyword>
<sequence>MSCKIVADDYGMSLEINQAISELVKKNILSKVSVMANESVGYYMNDINNNIEIGLHINLVSNPEIVKTTQNKKKTSLLKLLYILYTGQLNFKNILDGINQQCKILESRGFKISYLDSHQHVHIVPRILNAVIAYARTKGIGTIRCITMEKKYLIYYFYSLMRFGFLKQIPKMILLYFMGIVMKMKFDRTGINYSRNLILMPLATGGDYGGLLKDLLNKFKDKDTEIIVHPGLETEGNNGDGYMGRYIEYLSILQHERERA</sequence>
<dbReference type="InterPro" id="IPR006879">
    <property type="entry name" value="YdjC-like"/>
</dbReference>
<evidence type="ECO:0000256" key="3">
    <source>
        <dbReference type="ARBA" id="ARBA00022801"/>
    </source>
</evidence>
<dbReference type="SUPFAM" id="SSF88713">
    <property type="entry name" value="Glycoside hydrolase/deacetylase"/>
    <property type="match status" value="1"/>
</dbReference>
<comment type="cofactor">
    <cofactor evidence="1">
        <name>Mg(2+)</name>
        <dbReference type="ChEBI" id="CHEBI:18420"/>
    </cofactor>
</comment>
<dbReference type="Proteomes" id="UP000285655">
    <property type="component" value="Unassembled WGS sequence"/>
</dbReference>
<evidence type="ECO:0000313" key="8">
    <source>
        <dbReference type="Proteomes" id="UP000285655"/>
    </source>
</evidence>
<dbReference type="GO" id="GO:0046872">
    <property type="term" value="F:metal ion binding"/>
    <property type="evidence" value="ECO:0007669"/>
    <property type="project" value="UniProtKB-KW"/>
</dbReference>
<reference evidence="7 8" key="1">
    <citation type="journal article" date="2017" name="ISME J.">
        <title>Energy and carbon metabolisms in a deep terrestrial subsurface fluid microbial community.</title>
        <authorList>
            <person name="Momper L."/>
            <person name="Jungbluth S.P."/>
            <person name="Lee M.D."/>
            <person name="Amend J.P."/>
        </authorList>
    </citation>
    <scope>NUCLEOTIDE SEQUENCE [LARGE SCALE GENOMIC DNA]</scope>
    <source>
        <strain evidence="7">SURF_29</strain>
    </source>
</reference>
<dbReference type="Gene3D" id="3.20.20.370">
    <property type="entry name" value="Glycoside hydrolase/deacetylase"/>
    <property type="match status" value="1"/>
</dbReference>
<dbReference type="PANTHER" id="PTHR31609">
    <property type="entry name" value="YDJC DEACETYLASE FAMILY MEMBER"/>
    <property type="match status" value="1"/>
</dbReference>
<dbReference type="GO" id="GO:0016787">
    <property type="term" value="F:hydrolase activity"/>
    <property type="evidence" value="ECO:0007669"/>
    <property type="project" value="UniProtKB-KW"/>
</dbReference>
<comment type="caution">
    <text evidence="7">The sequence shown here is derived from an EMBL/GenBank/DDBJ whole genome shotgun (WGS) entry which is preliminary data.</text>
</comment>
<name>A0A419DDU3_9BACT</name>
<keyword evidence="6" id="KW-0472">Membrane</keyword>
<keyword evidence="6" id="KW-1133">Transmembrane helix</keyword>
<proteinExistence type="predicted"/>
<dbReference type="AlphaFoldDB" id="A0A419DDU3"/>
<keyword evidence="3" id="KW-0378">Hydrolase</keyword>
<keyword evidence="5" id="KW-0119">Carbohydrate metabolism</keyword>
<dbReference type="GO" id="GO:0005975">
    <property type="term" value="P:carbohydrate metabolic process"/>
    <property type="evidence" value="ECO:0007669"/>
    <property type="project" value="InterPro"/>
</dbReference>
<gene>
    <name evidence="7" type="ORF">C4544_03370</name>
</gene>
<keyword evidence="2" id="KW-0479">Metal-binding</keyword>
<dbReference type="InterPro" id="IPR011330">
    <property type="entry name" value="Glyco_hydro/deAcase_b/a-brl"/>
</dbReference>
<organism evidence="7 8">
    <name type="scientific">candidate division WS5 bacterium</name>
    <dbReference type="NCBI Taxonomy" id="2093353"/>
    <lineage>
        <taxon>Bacteria</taxon>
        <taxon>candidate division WS5</taxon>
    </lineage>
</organism>
<dbReference type="Pfam" id="PF04794">
    <property type="entry name" value="YdjC"/>
    <property type="match status" value="1"/>
</dbReference>
<protein>
    <submittedName>
        <fullName evidence="7">ChbG/HpnK family deacetylase</fullName>
    </submittedName>
</protein>
<keyword evidence="6" id="KW-0812">Transmembrane</keyword>
<feature type="transmembrane region" description="Helical" evidence="6">
    <location>
        <begin position="153"/>
        <end position="178"/>
    </location>
</feature>
<dbReference type="EMBL" id="QZJW01000024">
    <property type="protein sequence ID" value="RJO61255.1"/>
    <property type="molecule type" value="Genomic_DNA"/>
</dbReference>
<evidence type="ECO:0000313" key="7">
    <source>
        <dbReference type="EMBL" id="RJO61255.1"/>
    </source>
</evidence>
<evidence type="ECO:0000256" key="2">
    <source>
        <dbReference type="ARBA" id="ARBA00022723"/>
    </source>
</evidence>
<evidence type="ECO:0000256" key="5">
    <source>
        <dbReference type="ARBA" id="ARBA00023277"/>
    </source>
</evidence>
<evidence type="ECO:0000256" key="6">
    <source>
        <dbReference type="SAM" id="Phobius"/>
    </source>
</evidence>